<sequence>MFAQGRGPASQALLNNNTSTANSTSNKKSKRLSIRTPSETGRLRTGLIHKRRSLLDSLGFPKQPEDDLGVFNTRRKQVMPEGNSNQRLDHRRDTRRRTKAAACQPNFSSALPIAPRIRSNGTHDFDPTVILLSFDGLRADYLQRGLTPELNSIGQRGVKAAYMEPSFPTLTFPNHWTLATGLYPDHHGIVANMFHDPELNADFNYRMPGQSWDEKWWNGEPIWETAVHHNQKSAVIAWPGGEALRKTRPTYHLRHRREMTVSNKLSAVLEWLDMPRDERPQVIAVYISEVDTVGHNHGPDARRLNQALQVVDAALGTFLAGLRERNLEDVVNVIAVSDHGMAHVDLSKAIFYDDYIDPGELIHEESMLPHLAIRTKDPKKTNEYYETLKRAQAQHHLNFKVYRREELPAEFNYGSNSRIAPVVVVVDPGYVMTRREMGVPVIGVHGWDNSMPEMRAIFLAQGPGFPNATITTDGQQQQQQQQQQHQQQQQQQQQQGDEKNGSVTAIEIEPFENVELKAIVARTVGLELPAHSTDGIRNGWLTRPC</sequence>
<gene>
    <name evidence="2" type="ORF">DFQ27_001810</name>
</gene>
<evidence type="ECO:0000313" key="3">
    <source>
        <dbReference type="Proteomes" id="UP000807716"/>
    </source>
</evidence>
<dbReference type="Pfam" id="PF01663">
    <property type="entry name" value="Phosphodiest"/>
    <property type="match status" value="1"/>
</dbReference>
<dbReference type="GO" id="GO:0047429">
    <property type="term" value="F:nucleoside triphosphate diphosphatase activity"/>
    <property type="evidence" value="ECO:0007669"/>
    <property type="project" value="TreeGrafter"/>
</dbReference>
<comment type="caution">
    <text evidence="2">The sequence shown here is derived from an EMBL/GenBank/DDBJ whole genome shotgun (WGS) entry which is preliminary data.</text>
</comment>
<feature type="compositionally biased region" description="Low complexity" evidence="1">
    <location>
        <begin position="475"/>
        <end position="495"/>
    </location>
</feature>
<dbReference type="SUPFAM" id="SSF53649">
    <property type="entry name" value="Alkaline phosphatase-like"/>
    <property type="match status" value="1"/>
</dbReference>
<dbReference type="InterPro" id="IPR017850">
    <property type="entry name" value="Alkaline_phosphatase_core_sf"/>
</dbReference>
<dbReference type="OrthoDB" id="415411at2759"/>
<organism evidence="2 3">
    <name type="scientific">Actinomortierella ambigua</name>
    <dbReference type="NCBI Taxonomy" id="1343610"/>
    <lineage>
        <taxon>Eukaryota</taxon>
        <taxon>Fungi</taxon>
        <taxon>Fungi incertae sedis</taxon>
        <taxon>Mucoromycota</taxon>
        <taxon>Mortierellomycotina</taxon>
        <taxon>Mortierellomycetes</taxon>
        <taxon>Mortierellales</taxon>
        <taxon>Mortierellaceae</taxon>
        <taxon>Actinomortierella</taxon>
    </lineage>
</organism>
<dbReference type="CDD" id="cd16018">
    <property type="entry name" value="Enpp"/>
    <property type="match status" value="1"/>
</dbReference>
<dbReference type="InterPro" id="IPR002591">
    <property type="entry name" value="Phosphodiest/P_Trfase"/>
</dbReference>
<dbReference type="GO" id="GO:0017111">
    <property type="term" value="F:ribonucleoside triphosphate phosphatase activity"/>
    <property type="evidence" value="ECO:0007669"/>
    <property type="project" value="TreeGrafter"/>
</dbReference>
<reference evidence="2" key="1">
    <citation type="journal article" date="2020" name="Fungal Divers.">
        <title>Resolving the Mortierellaceae phylogeny through synthesis of multi-gene phylogenetics and phylogenomics.</title>
        <authorList>
            <person name="Vandepol N."/>
            <person name="Liber J."/>
            <person name="Desiro A."/>
            <person name="Na H."/>
            <person name="Kennedy M."/>
            <person name="Barry K."/>
            <person name="Grigoriev I.V."/>
            <person name="Miller A.N."/>
            <person name="O'Donnell K."/>
            <person name="Stajich J.E."/>
            <person name="Bonito G."/>
        </authorList>
    </citation>
    <scope>NUCLEOTIDE SEQUENCE</scope>
    <source>
        <strain evidence="2">BC1065</strain>
    </source>
</reference>
<feature type="compositionally biased region" description="Low complexity" evidence="1">
    <location>
        <begin position="15"/>
        <end position="26"/>
    </location>
</feature>
<dbReference type="Proteomes" id="UP000807716">
    <property type="component" value="Unassembled WGS sequence"/>
</dbReference>
<evidence type="ECO:0000256" key="1">
    <source>
        <dbReference type="SAM" id="MobiDB-lite"/>
    </source>
</evidence>
<feature type="region of interest" description="Disordered" evidence="1">
    <location>
        <begin position="465"/>
        <end position="501"/>
    </location>
</feature>
<dbReference type="AlphaFoldDB" id="A0A9P6U865"/>
<accession>A0A9P6U865</accession>
<proteinExistence type="predicted"/>
<keyword evidence="3" id="KW-1185">Reference proteome</keyword>
<dbReference type="Gene3D" id="3.30.1360.180">
    <property type="match status" value="1"/>
</dbReference>
<feature type="region of interest" description="Disordered" evidence="1">
    <location>
        <begin position="1"/>
        <end position="47"/>
    </location>
</feature>
<evidence type="ECO:0000313" key="2">
    <source>
        <dbReference type="EMBL" id="KAG0263351.1"/>
    </source>
</evidence>
<protein>
    <submittedName>
        <fullName evidence="2">Uncharacterized protein</fullName>
    </submittedName>
</protein>
<dbReference type="PANTHER" id="PTHR10151:SF120">
    <property type="entry name" value="BIS(5'-ADENOSYL)-TRIPHOSPHATASE"/>
    <property type="match status" value="1"/>
</dbReference>
<name>A0A9P6U865_9FUNG</name>
<dbReference type="EMBL" id="JAAAJB010000163">
    <property type="protein sequence ID" value="KAG0263351.1"/>
    <property type="molecule type" value="Genomic_DNA"/>
</dbReference>
<dbReference type="Gene3D" id="3.40.720.10">
    <property type="entry name" value="Alkaline Phosphatase, subunit A"/>
    <property type="match status" value="1"/>
</dbReference>
<dbReference type="GO" id="GO:0009141">
    <property type="term" value="P:nucleoside triphosphate metabolic process"/>
    <property type="evidence" value="ECO:0007669"/>
    <property type="project" value="TreeGrafter"/>
</dbReference>
<dbReference type="PANTHER" id="PTHR10151">
    <property type="entry name" value="ECTONUCLEOTIDE PYROPHOSPHATASE/PHOSPHODIESTERASE"/>
    <property type="match status" value="1"/>
</dbReference>